<evidence type="ECO:0000256" key="2">
    <source>
        <dbReference type="ARBA" id="ARBA00022737"/>
    </source>
</evidence>
<dbReference type="InterPro" id="IPR053243">
    <property type="entry name" value="SJ_maturation_regulator"/>
</dbReference>
<dbReference type="SUPFAM" id="SSF56436">
    <property type="entry name" value="C-type lectin-like"/>
    <property type="match status" value="1"/>
</dbReference>
<dbReference type="PROSITE" id="PS00420">
    <property type="entry name" value="SRCR_1"/>
    <property type="match status" value="1"/>
</dbReference>
<dbReference type="SUPFAM" id="SSF51126">
    <property type="entry name" value="Pectin lyase-like"/>
    <property type="match status" value="3"/>
</dbReference>
<proteinExistence type="predicted"/>
<dbReference type="InterPro" id="IPR016186">
    <property type="entry name" value="C-type_lectin-like/link_sf"/>
</dbReference>
<feature type="chain" id="PRO_5007631492" evidence="8">
    <location>
        <begin position="19"/>
        <end position="3058"/>
    </location>
</feature>
<feature type="compositionally biased region" description="Polar residues" evidence="6">
    <location>
        <begin position="2977"/>
        <end position="2995"/>
    </location>
</feature>
<protein>
    <submittedName>
        <fullName evidence="11">SRCR domain-containing protein</fullName>
    </submittedName>
</protein>
<keyword evidence="4" id="KW-0325">Glycoprotein</keyword>
<evidence type="ECO:0000313" key="11">
    <source>
        <dbReference type="WBParaSite" id="SMUV_0000264401-mRNA-1"/>
    </source>
</evidence>
<dbReference type="WBParaSite" id="SMUV_0000264401-mRNA-1">
    <property type="protein sequence ID" value="SMUV_0000264401-mRNA-1"/>
    <property type="gene ID" value="SMUV_0000264401"/>
</dbReference>
<keyword evidence="1 8" id="KW-0732">Signal</keyword>
<dbReference type="InterPro" id="IPR011050">
    <property type="entry name" value="Pectin_lyase_fold/virulence"/>
</dbReference>
<dbReference type="SMART" id="SM00710">
    <property type="entry name" value="PbH1"/>
    <property type="match status" value="19"/>
</dbReference>
<evidence type="ECO:0000256" key="3">
    <source>
        <dbReference type="ARBA" id="ARBA00023157"/>
    </source>
</evidence>
<name>A0A158R482_9BILA</name>
<feature type="compositionally biased region" description="Low complexity" evidence="6">
    <location>
        <begin position="2872"/>
        <end position="2882"/>
    </location>
</feature>
<dbReference type="SUPFAM" id="SSF56487">
    <property type="entry name" value="SRCR-like"/>
    <property type="match status" value="3"/>
</dbReference>
<feature type="disulfide bond" evidence="5">
    <location>
        <begin position="1081"/>
        <end position="1091"/>
    </location>
</feature>
<dbReference type="Gene3D" id="2.160.20.10">
    <property type="entry name" value="Single-stranded right-handed beta-helix, Pectin lyase-like"/>
    <property type="match status" value="1"/>
</dbReference>
<evidence type="ECO:0000256" key="8">
    <source>
        <dbReference type="SAM" id="SignalP"/>
    </source>
</evidence>
<dbReference type="PANTHER" id="PTHR47653:SF1">
    <property type="entry name" value="DELETED IN MALIGNANT BRAIN TUMORS 1 PROTEIN"/>
    <property type="match status" value="1"/>
</dbReference>
<evidence type="ECO:0000256" key="5">
    <source>
        <dbReference type="PROSITE-ProRule" id="PRU00196"/>
    </source>
</evidence>
<dbReference type="InterPro" id="IPR006626">
    <property type="entry name" value="PbH1"/>
</dbReference>
<dbReference type="PANTHER" id="PTHR47653">
    <property type="entry name" value="PROTEIN BARK BEETLE"/>
    <property type="match status" value="1"/>
</dbReference>
<feature type="compositionally biased region" description="Low complexity" evidence="6">
    <location>
        <begin position="2844"/>
        <end position="2858"/>
    </location>
</feature>
<organism evidence="10 11">
    <name type="scientific">Syphacia muris</name>
    <dbReference type="NCBI Taxonomy" id="451379"/>
    <lineage>
        <taxon>Eukaryota</taxon>
        <taxon>Metazoa</taxon>
        <taxon>Ecdysozoa</taxon>
        <taxon>Nematoda</taxon>
        <taxon>Chromadorea</taxon>
        <taxon>Rhabditida</taxon>
        <taxon>Spirurina</taxon>
        <taxon>Oxyuridomorpha</taxon>
        <taxon>Oxyuroidea</taxon>
        <taxon>Oxyuridae</taxon>
        <taxon>Syphacia</taxon>
    </lineage>
</organism>
<evidence type="ECO:0000313" key="10">
    <source>
        <dbReference type="Proteomes" id="UP000046393"/>
    </source>
</evidence>
<reference evidence="11" key="1">
    <citation type="submission" date="2016-04" db="UniProtKB">
        <authorList>
            <consortium name="WormBaseParasite"/>
        </authorList>
    </citation>
    <scope>IDENTIFICATION</scope>
</reference>
<evidence type="ECO:0000256" key="1">
    <source>
        <dbReference type="ARBA" id="ARBA00022729"/>
    </source>
</evidence>
<dbReference type="InterPro" id="IPR036772">
    <property type="entry name" value="SRCR-like_dom_sf"/>
</dbReference>
<dbReference type="InterPro" id="IPR001190">
    <property type="entry name" value="SRCR"/>
</dbReference>
<keyword evidence="2" id="KW-0677">Repeat</keyword>
<accession>A0A158R482</accession>
<feature type="domain" description="SRCR" evidence="9">
    <location>
        <begin position="1007"/>
        <end position="1115"/>
    </location>
</feature>
<dbReference type="Gene3D" id="3.10.250.10">
    <property type="entry name" value="SRCR-like domain"/>
    <property type="match status" value="3"/>
</dbReference>
<dbReference type="GO" id="GO:0045217">
    <property type="term" value="P:cell-cell junction maintenance"/>
    <property type="evidence" value="ECO:0007669"/>
    <property type="project" value="TreeGrafter"/>
</dbReference>
<feature type="region of interest" description="Disordered" evidence="6">
    <location>
        <begin position="3038"/>
        <end position="3058"/>
    </location>
</feature>
<dbReference type="Proteomes" id="UP000046393">
    <property type="component" value="Unplaced"/>
</dbReference>
<dbReference type="PROSITE" id="PS50287">
    <property type="entry name" value="SRCR_2"/>
    <property type="match status" value="3"/>
</dbReference>
<keyword evidence="7" id="KW-1133">Transmembrane helix</keyword>
<comment type="caution">
    <text evidence="5">Lacks conserved residue(s) required for the propagation of feature annotation.</text>
</comment>
<keyword evidence="7" id="KW-0472">Membrane</keyword>
<evidence type="ECO:0000256" key="4">
    <source>
        <dbReference type="ARBA" id="ARBA00023180"/>
    </source>
</evidence>
<dbReference type="Pfam" id="PF00530">
    <property type="entry name" value="SRCR"/>
    <property type="match status" value="3"/>
</dbReference>
<feature type="domain" description="SRCR" evidence="9">
    <location>
        <begin position="1901"/>
        <end position="2011"/>
    </location>
</feature>
<dbReference type="GO" id="GO:0016020">
    <property type="term" value="C:membrane"/>
    <property type="evidence" value="ECO:0007669"/>
    <property type="project" value="InterPro"/>
</dbReference>
<dbReference type="Gene3D" id="3.10.100.10">
    <property type="entry name" value="Mannose-Binding Protein A, subunit A"/>
    <property type="match status" value="1"/>
</dbReference>
<sequence length="3058" mass="347796">MFLIVSIILLSLLEQTNCQGQKLHPGYQIPEKPLKNVIGGTYAENITLSFRNSPYYVETDLTVEAGATLTIETGVQLYFNTGVGLKVKGTIYAVGNEFAHIQMLPYQQQFNYDDTWPQFRLIDGPSVRQGRLQVLFRDRWRSVCTQLTNWTSVDVKITCNTMGYADGGFWRWYRRNNDSYPFVMPRPACLSGAKTLWDCAGFGSSNSIPLSENLCQGEDDIGIYCWGPPTFLGWAKHWKGLQIISSSYKYFVSDPDEISLHKESTSRLEYIDILYAGYDAASKNTTSALYVEGIPPIMNGLKVERSARDGICIYEPGGPITLANSTIAFNRGHGITVQNTTDGRLYINMTYIHDNYGDGIYYSQMAFNTNYDEISNRGGSTATYGMEKPRLNFCQQHKIEQRNFFPHMVYAFLQNGTNINPTLPSPCWMVVTIPGNNNYVYTLQFLSVNNMNNGSKTELMACSFIDNDTSCFGRNKLQIPIIQDFLPQSVSFRSFGYPLYITLKHSPRETIDYIERDISVLFRIHVTVADKAYYGLNVSNTVIANNTGNGIHVQSVRDRVALTNVNITNNQGIAGFLVRDGAANIWINSSNVKENWGDGINVSYVGGTVMINGTSVTDNRWRGCAFNHNSTSHYIAMSQEIIFKGRPASNIFYLQTLVARNGWGGILVGNFCIPEYRNIRPKVIISWTELLSNQYHPSIEIFSCQRNGMAITNVDISGNRIENGTGIGMRLEPAVNVFAQINSNYFMNNTHIALLIRNAAHRQLGDLPAEVAISKNYFKFNSAQSIVSIGLNEDATRQRLIFNQQNEVRSNTVINPFPHLNPRSSPYAAVVVSSSNVEITRNCFGNPLAKYEIATELSEHAKVINATENSWGSEHQQGFMHKVFDQFNRYSLARIEVFPFAQVCNDIDPYIVNTPRFRRYFKKDNSSVIGGTIWEKVDLPKGKYTVNEDLNVVPGATLTLSPGTVFEFANGVGMLVQGEMVRSGFYGSYSSVTFTNQPFKIPQIDRIRLVDENDNTEVTMGRLEVLVDGQWGTVCNRSWTASLALLACNQLGLVMDPEYFENWRIFPSQGNLPMTMDNIRCEEREYDLTRCRHDGILHNVGASCKSTEVVGIRCSEPHWAGVRYSLLTNPPAVTGQTVMDDWIIEKAGVFDFRIPTFSTALFIDWNYHNFHNLIIRDNFWNGIDVVYNDLVKKPSIRNSRIENNGRHGLKIRSPGLTVENVVIKNNGVSGFRYNPLVSKALQRDIVTWLKRLDVQRLQLNNVFIIPNRKLPTIEIAESQLNQRKFLITTATEDCPLVLSKACEFTQKVKAVGQQFGLSSRIVIQVVNRPNDYSDEDILFTDNNNKLWSVRNDIINFPLVFSGSDLEFMYSRSYGNPEIMLLLLFLDAQEYVDKFVHVYNSVISENQYGFSSVHYNNLTGFDGALLNRRNEEKLWFQKVNFTRNKEAVAWVHSPQQIVIEGAPLAQIEYHIDNCSAVENFGGFIQTHRDLYISANLFKWNFWSNTFSSNKNFHISISFPDTYDLLSTWFHSFIASENRFESNIGFGMNLHGYYTFVNISSNNFTKNIAANESGMILLSGMEKRLVCERNRVYLNWGHWMIKSDIKSHSLRGIVPAGIQYNYIQNNYYIRSGDDYVDMWPRSYAIGIFGSQKIEVHYNRLKNVLLDFELVSGCKMPLVTDTINVTYNWWGCGNQDEINQRIFDFDDWNIYSLANYSPFYVTEELFIDFWWKPGKGQLSAVIRTESTEEDLHGRIYESKTLRVTREQWHVFPFHYKPRRPYRIIKDLTIMPNATLTIERGVEIHVWPNARILVLGNIVANGSYWDPIRFKPINITEYNELRDRVSTRYKRLIVRRQKKRWISGFRRIQRGITIKRRTLRDKDNNIYSQFPKLKRENAFYQQFTIRLSNLSKASGFLEVYNATTGEWIPSCDREFTIRNAQVVCRELGYSSTNTYHWLTPRWEYNPKLRLVKTYVEPRQCYGNEDALYLCPIRLNGNLTMWQCMDNEHFNYIYCGNSKSLNSDYIGNWGGIVFANHGLEYQRAASREFSVLKHVEIVGGGFSHNSTIDVAALVFIQRVPKVDALNITNSSMDALQVITPREKVILSRINITQNLGLGLSLWVSNLQGSGSGTGTPKGPIKIPYNVRGMLDICSSKKTYMLKERIVVFYKYDSFNVDCVKHFKANSRSITFRFLLVNFYNGFQANLGREDTLSMYASNSFRQLLYRFSATSGNYSLTIKSDSELALHLRASAADGTYGFVAEITAESTSPPVDEVFIQQSRVETNERGGLIYRNTGEIGPKIVLDDCTFQNNGYHVFGNISTSMHAIELHLFNSMAAYLRGIHVSHNQGGLLLFSDTSSAVARLSTVIRDSMFSSNFNSTAVELIGNNYQKVSFYNNVISQNYALYHDTVLAKCLSANFTRNVFSNNTGLHTLHFGQCSSLSSTVHFIQNNWFQDNLALGHGHQYTERYGYLSEYQVDDYNRRPRSLWKRKKRQVLEPSGVSFDWWAHVGIETERYRSTVFTEVQRQTYRNNVFDNAKNIYELTTGSLNSYEGTYIDARQNYWGYPGTEGVASAKIRDGGDYLKLIRVNYQPVLISNTSLIEGDCPAGWFQAGTDEFKSCFLFVGAVSTYKDALATCQKMDAILPYLLADDVRQEELANRVSQIASVRLADDEKFSLFGNLMRQQIWISGANIPSTQCGWLNFITGHIGFQNCHTLLPFICERGVKPYKEPALWRAGIIIATITMASLAVIIVLLAMCWFKKSRKRKEEELNRKELIRSSLKLNLMERERQGKQSWNRSQAKIVGETKENRPQDDSIIRAHRYMVHGEKTTWSGSETLRTSCSKLSDQTSDSYSSNGKSYSTTITDSAKSAVRRPPSSFSSKRQSSSTLFPVYHELHPDTRSFSNDLISRQDLRAGNVLYGQNADTSIYSTTSTPCSSCVTDTTLSGTEGDSTFTESSRNSSSARSSQSEDTVVERPLIPSSFRQPCSTQNLAFSESSKPFTPAYQPGYIRNRPVRPAPPVPLHQVNPNSLPSRSLVNLAPTSSYVNPRRNSTGPTMMYETSM</sequence>
<dbReference type="SMART" id="SM00202">
    <property type="entry name" value="SR"/>
    <property type="match status" value="3"/>
</dbReference>
<keyword evidence="7" id="KW-0812">Transmembrane</keyword>
<feature type="domain" description="SRCR" evidence="9">
    <location>
        <begin position="119"/>
        <end position="226"/>
    </location>
</feature>
<dbReference type="STRING" id="451379.A0A158R482"/>
<feature type="disulfide bond" evidence="5">
    <location>
        <begin position="1976"/>
        <end position="1986"/>
    </location>
</feature>
<keyword evidence="10" id="KW-1185">Reference proteome</keyword>
<feature type="signal peptide" evidence="8">
    <location>
        <begin position="1"/>
        <end position="18"/>
    </location>
</feature>
<feature type="region of interest" description="Disordered" evidence="6">
    <location>
        <begin position="2939"/>
        <end position="2995"/>
    </location>
</feature>
<evidence type="ECO:0000259" key="9">
    <source>
        <dbReference type="PROSITE" id="PS50287"/>
    </source>
</evidence>
<keyword evidence="3 5" id="KW-1015">Disulfide bond</keyword>
<evidence type="ECO:0000256" key="7">
    <source>
        <dbReference type="SAM" id="Phobius"/>
    </source>
</evidence>
<dbReference type="InterPro" id="IPR016187">
    <property type="entry name" value="CTDL_fold"/>
</dbReference>
<feature type="region of interest" description="Disordered" evidence="6">
    <location>
        <begin position="2838"/>
        <end position="2882"/>
    </location>
</feature>
<dbReference type="InterPro" id="IPR012334">
    <property type="entry name" value="Pectin_lyas_fold"/>
</dbReference>
<evidence type="ECO:0000256" key="6">
    <source>
        <dbReference type="SAM" id="MobiDB-lite"/>
    </source>
</evidence>
<feature type="compositionally biased region" description="Low complexity" evidence="6">
    <location>
        <begin position="2947"/>
        <end position="2965"/>
    </location>
</feature>
<feature type="transmembrane region" description="Helical" evidence="7">
    <location>
        <begin position="2728"/>
        <end position="2755"/>
    </location>
</feature>
<feature type="disulfide bond" evidence="5">
    <location>
        <begin position="189"/>
        <end position="199"/>
    </location>
</feature>